<dbReference type="InterPro" id="IPR013022">
    <property type="entry name" value="Xyl_isomerase-like_TIM-brl"/>
</dbReference>
<dbReference type="InterPro" id="IPR050312">
    <property type="entry name" value="IolE/XylAMocC-like"/>
</dbReference>
<dbReference type="PANTHER" id="PTHR12110">
    <property type="entry name" value="HYDROXYPYRUVATE ISOMERASE"/>
    <property type="match status" value="1"/>
</dbReference>
<dbReference type="Pfam" id="PF01261">
    <property type="entry name" value="AP_endonuc_2"/>
    <property type="match status" value="1"/>
</dbReference>
<feature type="domain" description="Xylose isomerase-like TIM barrel" evidence="1">
    <location>
        <begin position="27"/>
        <end position="248"/>
    </location>
</feature>
<proteinExistence type="predicted"/>
<dbReference type="GO" id="GO:0016853">
    <property type="term" value="F:isomerase activity"/>
    <property type="evidence" value="ECO:0007669"/>
    <property type="project" value="UniProtKB-KW"/>
</dbReference>
<gene>
    <name evidence="2" type="ORF">RZN69_00900</name>
</gene>
<dbReference type="InterPro" id="IPR036237">
    <property type="entry name" value="Xyl_isomerase-like_sf"/>
</dbReference>
<dbReference type="RefSeq" id="WP_317834110.1">
    <property type="nucleotide sequence ID" value="NZ_CP136920.1"/>
</dbReference>
<dbReference type="SUPFAM" id="SSF51658">
    <property type="entry name" value="Xylose isomerase-like"/>
    <property type="match status" value="1"/>
</dbReference>
<evidence type="ECO:0000313" key="3">
    <source>
        <dbReference type="Proteomes" id="UP001304300"/>
    </source>
</evidence>
<evidence type="ECO:0000259" key="1">
    <source>
        <dbReference type="Pfam" id="PF01261"/>
    </source>
</evidence>
<dbReference type="Gene3D" id="3.20.20.150">
    <property type="entry name" value="Divalent-metal-dependent TIM barrel enzymes"/>
    <property type="match status" value="1"/>
</dbReference>
<evidence type="ECO:0000313" key="2">
    <source>
        <dbReference type="EMBL" id="WOO41626.1"/>
    </source>
</evidence>
<dbReference type="Proteomes" id="UP001304300">
    <property type="component" value="Chromosome"/>
</dbReference>
<reference evidence="2 3" key="1">
    <citation type="submission" date="2023-10" db="EMBL/GenBank/DDBJ databases">
        <title>Rubellicoccus peritrichatus gen. nov., sp. nov., isolated from an algae of coral reef tank.</title>
        <authorList>
            <person name="Luo J."/>
        </authorList>
    </citation>
    <scope>NUCLEOTIDE SEQUENCE [LARGE SCALE GENOMIC DNA]</scope>
    <source>
        <strain evidence="2 3">CR14</strain>
    </source>
</reference>
<dbReference type="AlphaFoldDB" id="A0AAQ3QTS0"/>
<sequence length="253" mass="27945">MEIEQVAAQLFTLRDFVKTPEDIAKSLEKVAAIGYKAVQASALGPIEPEELKKIARDNGLTICATHESGDLIRQEPEKVVEKLAELDCKYTAYPYPAGVDFTCTESVSSLIADLEKATSVLKAAGQVLTYHNHHHEFQKLNGEIILDKIYNECSIDGEIDTYWIQYGGGDSTAWCNKLKGRLPLIHLKDYKITAEPAIDMAEIGNGVLDFKSIIPAAEAAGCQWFIVEQDSCPGDPFDSLKQSFDYIKANLVE</sequence>
<organism evidence="2 3">
    <name type="scientific">Rubellicoccus peritrichatus</name>
    <dbReference type="NCBI Taxonomy" id="3080537"/>
    <lineage>
        <taxon>Bacteria</taxon>
        <taxon>Pseudomonadati</taxon>
        <taxon>Verrucomicrobiota</taxon>
        <taxon>Opitutia</taxon>
        <taxon>Puniceicoccales</taxon>
        <taxon>Cerasicoccaceae</taxon>
        <taxon>Rubellicoccus</taxon>
    </lineage>
</organism>
<accession>A0AAQ3QTS0</accession>
<keyword evidence="2" id="KW-0413">Isomerase</keyword>
<protein>
    <submittedName>
        <fullName evidence="2">Sugar phosphate isomerase/epimerase</fullName>
    </submittedName>
</protein>
<keyword evidence="3" id="KW-1185">Reference proteome</keyword>
<dbReference type="EMBL" id="CP136920">
    <property type="protein sequence ID" value="WOO41626.1"/>
    <property type="molecule type" value="Genomic_DNA"/>
</dbReference>
<dbReference type="PANTHER" id="PTHR12110:SF41">
    <property type="entry name" value="INOSOSE DEHYDRATASE"/>
    <property type="match status" value="1"/>
</dbReference>
<name>A0AAQ3QTS0_9BACT</name>
<dbReference type="KEGG" id="puo:RZN69_00900"/>